<dbReference type="EMBL" id="QXGD01004121">
    <property type="protein sequence ID" value="KAE9172366.1"/>
    <property type="molecule type" value="Genomic_DNA"/>
</dbReference>
<evidence type="ECO:0008006" key="3">
    <source>
        <dbReference type="Google" id="ProtNLM"/>
    </source>
</evidence>
<name>A0A6A3VU86_9STRA</name>
<evidence type="ECO:0000313" key="1">
    <source>
        <dbReference type="EMBL" id="KAE9172366.1"/>
    </source>
</evidence>
<comment type="caution">
    <text evidence="1">The sequence shown here is derived from an EMBL/GenBank/DDBJ whole genome shotgun (WGS) entry which is preliminary data.</text>
</comment>
<dbReference type="PANTHER" id="PTHR13510">
    <property type="entry name" value="FYVE-FINGER-CONTAINING RAB5 EFFECTOR PROTEIN RABENOSYN-5-RELATED"/>
    <property type="match status" value="1"/>
</dbReference>
<sequence length="229" mass="25864">MGLGHCEGLMEDDVYGSIASTEELMMVKTAYASDGVVDRRILSSIITPTPMDPLRALQIKWCVNGSAPKIVSSMVRKRDFVYVESSGIVMNHSMKKLNWVLSKNAAIGYAQTPEVCWVCHKNQSSSLLPKKLCRICRGRVCHTCRKPQELCFVDLHSRKVRKYKLSFCKRCVHAAHYQRTLEIAHDELVEENPWAPTRSACVNTSPQRRQISSVWGCSRGRRGLSLADH</sequence>
<gene>
    <name evidence="1" type="ORF">PF002_g29585</name>
</gene>
<evidence type="ECO:0000313" key="2">
    <source>
        <dbReference type="Proteomes" id="UP000440367"/>
    </source>
</evidence>
<reference evidence="1 2" key="1">
    <citation type="submission" date="2018-08" db="EMBL/GenBank/DDBJ databases">
        <title>Genomic investigation of the strawberry pathogen Phytophthora fragariae indicates pathogenicity is determined by transcriptional variation in three key races.</title>
        <authorList>
            <person name="Adams T.M."/>
            <person name="Armitage A.D."/>
            <person name="Sobczyk M.K."/>
            <person name="Bates H.J."/>
            <person name="Dunwell J.M."/>
            <person name="Nellist C.F."/>
            <person name="Harrison R.J."/>
        </authorList>
    </citation>
    <scope>NUCLEOTIDE SEQUENCE [LARGE SCALE GENOMIC DNA]</scope>
    <source>
        <strain evidence="1 2">BC-1</strain>
    </source>
</reference>
<protein>
    <recommendedName>
        <fullName evidence="3">FYVE-type domain-containing protein</fullName>
    </recommendedName>
</protein>
<dbReference type="AlphaFoldDB" id="A0A6A3VU86"/>
<dbReference type="PANTHER" id="PTHR13510:SF44">
    <property type="entry name" value="RABENOSYN-5"/>
    <property type="match status" value="1"/>
</dbReference>
<dbReference type="Proteomes" id="UP000440367">
    <property type="component" value="Unassembled WGS sequence"/>
</dbReference>
<dbReference type="InterPro" id="IPR052727">
    <property type="entry name" value="Rab4/Rab5_effector"/>
</dbReference>
<organism evidence="1 2">
    <name type="scientific">Phytophthora fragariae</name>
    <dbReference type="NCBI Taxonomy" id="53985"/>
    <lineage>
        <taxon>Eukaryota</taxon>
        <taxon>Sar</taxon>
        <taxon>Stramenopiles</taxon>
        <taxon>Oomycota</taxon>
        <taxon>Peronosporomycetes</taxon>
        <taxon>Peronosporales</taxon>
        <taxon>Peronosporaceae</taxon>
        <taxon>Phytophthora</taxon>
    </lineage>
</organism>
<accession>A0A6A3VU86</accession>
<proteinExistence type="predicted"/>